<reference evidence="6 7" key="1">
    <citation type="submission" date="2007-04" db="EMBL/GenBank/DDBJ databases">
        <authorList>
            <person name="Fulton L."/>
            <person name="Clifton S."/>
            <person name="Fulton B."/>
            <person name="Xu J."/>
            <person name="Minx P."/>
            <person name="Pepin K.H."/>
            <person name="Johnson M."/>
            <person name="Thiruvilangam P."/>
            <person name="Bhonagiri V."/>
            <person name="Nash W.E."/>
            <person name="Mardis E.R."/>
            <person name="Wilson R.K."/>
        </authorList>
    </citation>
    <scope>NUCLEOTIDE SEQUENCE [LARGE SCALE GENOMIC DNA]</scope>
    <source>
        <strain evidence="6 7">ATCC 29799</strain>
    </source>
</reference>
<dbReference type="InterPro" id="IPR018062">
    <property type="entry name" value="HTH_AraC-typ_CS"/>
</dbReference>
<evidence type="ECO:0000256" key="4">
    <source>
        <dbReference type="SAM" id="MobiDB-lite"/>
    </source>
</evidence>
<feature type="region of interest" description="Disordered" evidence="4">
    <location>
        <begin position="315"/>
        <end position="345"/>
    </location>
</feature>
<dbReference type="OrthoDB" id="113759at2"/>
<dbReference type="EMBL" id="AAXG02000010">
    <property type="protein sequence ID" value="EDN00671.1"/>
    <property type="molecule type" value="Genomic_DNA"/>
</dbReference>
<name>A6NTA8_9FIRM</name>
<dbReference type="PANTHER" id="PTHR43280:SF2">
    <property type="entry name" value="HTH-TYPE TRANSCRIPTIONAL REGULATOR EXSA"/>
    <property type="match status" value="1"/>
</dbReference>
<evidence type="ECO:0000256" key="2">
    <source>
        <dbReference type="ARBA" id="ARBA00023125"/>
    </source>
</evidence>
<evidence type="ECO:0000313" key="6">
    <source>
        <dbReference type="EMBL" id="EDN00671.1"/>
    </source>
</evidence>
<accession>A6NTA8</accession>
<dbReference type="SMART" id="SM00342">
    <property type="entry name" value="HTH_ARAC"/>
    <property type="match status" value="1"/>
</dbReference>
<reference evidence="6 7" key="2">
    <citation type="submission" date="2007-06" db="EMBL/GenBank/DDBJ databases">
        <title>Draft genome sequence of Pseudoflavonifractor capillosus ATCC 29799.</title>
        <authorList>
            <person name="Sudarsanam P."/>
            <person name="Ley R."/>
            <person name="Guruge J."/>
            <person name="Turnbaugh P.J."/>
            <person name="Mahowald M."/>
            <person name="Liep D."/>
            <person name="Gordon J."/>
        </authorList>
    </citation>
    <scope>NUCLEOTIDE SEQUENCE [LARGE SCALE GENOMIC DNA]</scope>
    <source>
        <strain evidence="6 7">ATCC 29799</strain>
    </source>
</reference>
<dbReference type="Pfam" id="PF10114">
    <property type="entry name" value="PocR"/>
    <property type="match status" value="1"/>
</dbReference>
<keyword evidence="3" id="KW-0804">Transcription</keyword>
<evidence type="ECO:0000313" key="7">
    <source>
        <dbReference type="Proteomes" id="UP000003639"/>
    </source>
</evidence>
<dbReference type="SUPFAM" id="SSF46689">
    <property type="entry name" value="Homeodomain-like"/>
    <property type="match status" value="2"/>
</dbReference>
<dbReference type="InterPro" id="IPR020449">
    <property type="entry name" value="Tscrpt_reg_AraC-type_HTH"/>
</dbReference>
<dbReference type="PROSITE" id="PS01124">
    <property type="entry name" value="HTH_ARAC_FAMILY_2"/>
    <property type="match status" value="1"/>
</dbReference>
<evidence type="ECO:0000256" key="3">
    <source>
        <dbReference type="ARBA" id="ARBA00023163"/>
    </source>
</evidence>
<gene>
    <name evidence="6" type="ORF">BACCAP_01437</name>
</gene>
<comment type="caution">
    <text evidence="6">The sequence shown here is derived from an EMBL/GenBank/DDBJ whole genome shotgun (WGS) entry which is preliminary data.</text>
</comment>
<dbReference type="AlphaFoldDB" id="A6NTA8"/>
<protein>
    <submittedName>
        <fullName evidence="6">Transcriptional regulator, AraC family</fullName>
    </submittedName>
</protein>
<evidence type="ECO:0000256" key="1">
    <source>
        <dbReference type="ARBA" id="ARBA00023015"/>
    </source>
</evidence>
<dbReference type="STRING" id="411467.BACCAP_01437"/>
<dbReference type="PROSITE" id="PS00041">
    <property type="entry name" value="HTH_ARAC_FAMILY_1"/>
    <property type="match status" value="1"/>
</dbReference>
<keyword evidence="7" id="KW-1185">Reference proteome</keyword>
<dbReference type="Proteomes" id="UP000003639">
    <property type="component" value="Unassembled WGS sequence"/>
</dbReference>
<proteinExistence type="predicted"/>
<organism evidence="6 7">
    <name type="scientific">Pseudoflavonifractor capillosus ATCC 29799</name>
    <dbReference type="NCBI Taxonomy" id="411467"/>
    <lineage>
        <taxon>Bacteria</taxon>
        <taxon>Bacillati</taxon>
        <taxon>Bacillota</taxon>
        <taxon>Clostridia</taxon>
        <taxon>Eubacteriales</taxon>
        <taxon>Oscillospiraceae</taxon>
        <taxon>Pseudoflavonifractor</taxon>
    </lineage>
</organism>
<dbReference type="InterPro" id="IPR009057">
    <property type="entry name" value="Homeodomain-like_sf"/>
</dbReference>
<dbReference type="PRINTS" id="PR00032">
    <property type="entry name" value="HTHARAC"/>
</dbReference>
<keyword evidence="1" id="KW-0805">Transcription regulation</keyword>
<dbReference type="eggNOG" id="COG2207">
    <property type="taxonomic scope" value="Bacteria"/>
</dbReference>
<dbReference type="InterPro" id="IPR018060">
    <property type="entry name" value="HTH_AraC"/>
</dbReference>
<keyword evidence="2" id="KW-0238">DNA-binding</keyword>
<evidence type="ECO:0000259" key="5">
    <source>
        <dbReference type="PROSITE" id="PS01124"/>
    </source>
</evidence>
<sequence length="345" mass="39378">MMKLDKSVVCEVAFMSTSYKSVNAYLRFLRDRMGLHICIKDFCGFIPINKELDEALRPFLAHTNPFCMYIKSDQDHYRDCLSMIRLMYNKCGRTPGTYFGMCHAGLGEYVVPIRSDGTLLGSINAGFFQFDEGRSIVRIRRTCARHTPLDGEEALRLYRSCIRTPEGVAGADILPGLELLADFLGQTYRMLRPTHNTPSQSRRYHNSSEDTILTHAIEYIRLNASGHITMADLSRFCHCSESYLSRIFKRRTGININVYVNKVRIELAKNHLLLSSENIAEIAAGVGFNDPNYFSRVFTNIIGISPTEFRRRFQGQLPSNPETEPQEPVLPQPRREFVGHRIPPP</sequence>
<dbReference type="GO" id="GO:0003700">
    <property type="term" value="F:DNA-binding transcription factor activity"/>
    <property type="evidence" value="ECO:0007669"/>
    <property type="project" value="InterPro"/>
</dbReference>
<feature type="domain" description="HTH araC/xylS-type" evidence="5">
    <location>
        <begin position="214"/>
        <end position="312"/>
    </location>
</feature>
<dbReference type="InterPro" id="IPR018771">
    <property type="entry name" value="PocR_dom"/>
</dbReference>
<dbReference type="GO" id="GO:0043565">
    <property type="term" value="F:sequence-specific DNA binding"/>
    <property type="evidence" value="ECO:0007669"/>
    <property type="project" value="InterPro"/>
</dbReference>
<dbReference type="PANTHER" id="PTHR43280">
    <property type="entry name" value="ARAC-FAMILY TRANSCRIPTIONAL REGULATOR"/>
    <property type="match status" value="1"/>
</dbReference>
<dbReference type="Gene3D" id="1.10.10.60">
    <property type="entry name" value="Homeodomain-like"/>
    <property type="match status" value="2"/>
</dbReference>
<dbReference type="Pfam" id="PF12833">
    <property type="entry name" value="HTH_18"/>
    <property type="match status" value="1"/>
</dbReference>